<dbReference type="InterPro" id="IPR052194">
    <property type="entry name" value="MESH1"/>
</dbReference>
<sequence length="182" mass="20610">MANTPWSQNQYIKAYQFAALAHRGQFVPGTDIAYIMHLSFVSMEVIAALRTEQGHDEDLAVQCALLHDVIEDTETTYQQISAEFGMTVAEGVLSLSKNKTLNKSLQMADSLQRIKQQPHEIGMVKLADRVTNLQRPPSAWTKEKMARYQAEALEIYNALYEASPSLSLRLHKKIVAYNVYFD</sequence>
<accession>A0A7U7GGU5</accession>
<dbReference type="PANTHER" id="PTHR46246:SF1">
    <property type="entry name" value="GUANOSINE-3',5'-BIS(DIPHOSPHATE) 3'-PYROPHOSPHOHYDROLASE MESH1"/>
    <property type="match status" value="1"/>
</dbReference>
<dbReference type="RefSeq" id="WP_034436920.1">
    <property type="nucleotide sequence ID" value="NZ_CBTK010000308.1"/>
</dbReference>
<dbReference type="EMBL" id="CBTK010000308">
    <property type="protein sequence ID" value="CDH47679.1"/>
    <property type="molecule type" value="Genomic_DNA"/>
</dbReference>
<keyword evidence="2" id="KW-1185">Reference proteome</keyword>
<dbReference type="GO" id="GO:0008893">
    <property type="term" value="F:guanosine-3',5'-bis(diphosphate) 3'-diphosphatase activity"/>
    <property type="evidence" value="ECO:0007669"/>
    <property type="project" value="TreeGrafter"/>
</dbReference>
<proteinExistence type="predicted"/>
<protein>
    <recommendedName>
        <fullName evidence="3">Bifunctional (P)ppGpp synthetase/guanosine-3',5'-bis(Diphosphate) 3'-pyrophosphohydrolase</fullName>
    </recommendedName>
</protein>
<dbReference type="SUPFAM" id="SSF109604">
    <property type="entry name" value="HD-domain/PDEase-like"/>
    <property type="match status" value="1"/>
</dbReference>
<name>A0A7U7GGU5_9GAMM</name>
<dbReference type="Pfam" id="PF13328">
    <property type="entry name" value="HD_4"/>
    <property type="match status" value="1"/>
</dbReference>
<evidence type="ECO:0000313" key="2">
    <source>
        <dbReference type="Proteomes" id="UP000019184"/>
    </source>
</evidence>
<dbReference type="Gene3D" id="1.10.3210.10">
    <property type="entry name" value="Hypothetical protein af1432"/>
    <property type="match status" value="1"/>
</dbReference>
<gene>
    <name evidence="1" type="ORF">BN874_890009</name>
</gene>
<comment type="caution">
    <text evidence="1">The sequence shown here is derived from an EMBL/GenBank/DDBJ whole genome shotgun (WGS) entry which is preliminary data.</text>
</comment>
<evidence type="ECO:0000313" key="1">
    <source>
        <dbReference type="EMBL" id="CDH47679.1"/>
    </source>
</evidence>
<organism evidence="1 2">
    <name type="scientific">Candidatus Contendobacter odensis Run_B_J11</name>
    <dbReference type="NCBI Taxonomy" id="1400861"/>
    <lineage>
        <taxon>Bacteria</taxon>
        <taxon>Pseudomonadati</taxon>
        <taxon>Pseudomonadota</taxon>
        <taxon>Gammaproteobacteria</taxon>
        <taxon>Candidatus Competibacteraceae</taxon>
        <taxon>Candidatus Contendibacter</taxon>
    </lineage>
</organism>
<evidence type="ECO:0008006" key="3">
    <source>
        <dbReference type="Google" id="ProtNLM"/>
    </source>
</evidence>
<dbReference type="AlphaFoldDB" id="A0A7U7GGU5"/>
<dbReference type="PANTHER" id="PTHR46246">
    <property type="entry name" value="GUANOSINE-3',5'-BIS(DIPHOSPHATE) 3'-PYROPHOSPHOHYDROLASE MESH1"/>
    <property type="match status" value="1"/>
</dbReference>
<dbReference type="OrthoDB" id="9802385at2"/>
<dbReference type="Proteomes" id="UP000019184">
    <property type="component" value="Unassembled WGS sequence"/>
</dbReference>
<reference evidence="1 2" key="1">
    <citation type="journal article" date="2014" name="ISME J.">
        <title>Candidatus Competibacter-lineage genomes retrieved from metagenomes reveal functional metabolic diversity.</title>
        <authorList>
            <person name="McIlroy S.J."/>
            <person name="Albertsen M."/>
            <person name="Andresen E.K."/>
            <person name="Saunders A.M."/>
            <person name="Kristiansen R."/>
            <person name="Stokholm-Bjerregaard M."/>
            <person name="Nielsen K.L."/>
            <person name="Nielsen P.H."/>
        </authorList>
    </citation>
    <scope>NUCLEOTIDE SEQUENCE [LARGE SCALE GENOMIC DNA]</scope>
    <source>
        <strain evidence="1 2">Run_B_J11</strain>
    </source>
</reference>